<dbReference type="InterPro" id="IPR011009">
    <property type="entry name" value="Kinase-like_dom_sf"/>
</dbReference>
<name>S9UMI1_9TRYP</name>
<keyword evidence="1" id="KW-0812">Transmembrane</keyword>
<gene>
    <name evidence="3" type="ORF">STCU_04311</name>
</gene>
<protein>
    <submittedName>
        <fullName evidence="3">MAP kinase</fullName>
    </submittedName>
</protein>
<dbReference type="AlphaFoldDB" id="S9UMI1"/>
<reference evidence="3 4" key="1">
    <citation type="journal article" date="2013" name="PLoS ONE">
        <title>Predicting the Proteins of Angomonas deanei, Strigomonas culicis and Their Respective Endosymbionts Reveals New Aspects of the Trypanosomatidae Family.</title>
        <authorList>
            <person name="Motta M.C."/>
            <person name="Martins A.C."/>
            <person name="de Souza S.S."/>
            <person name="Catta-Preta C.M."/>
            <person name="Silva R."/>
            <person name="Klein C.C."/>
            <person name="de Almeida L.G."/>
            <person name="de Lima Cunha O."/>
            <person name="Ciapina L.P."/>
            <person name="Brocchi M."/>
            <person name="Colabardini A.C."/>
            <person name="de Araujo Lima B."/>
            <person name="Machado C.R."/>
            <person name="de Almeida Soares C.M."/>
            <person name="Probst C.M."/>
            <person name="de Menezes C.B."/>
            <person name="Thompson C.E."/>
            <person name="Bartholomeu D.C."/>
            <person name="Gradia D.F."/>
            <person name="Pavoni D.P."/>
            <person name="Grisard E.C."/>
            <person name="Fantinatti-Garboggini F."/>
            <person name="Marchini F.K."/>
            <person name="Rodrigues-Luiz G.F."/>
            <person name="Wagner G."/>
            <person name="Goldman G.H."/>
            <person name="Fietto J.L."/>
            <person name="Elias M.C."/>
            <person name="Goldman M.H."/>
            <person name="Sagot M.F."/>
            <person name="Pereira M."/>
            <person name="Stoco P.H."/>
            <person name="de Mendonca-Neto R.P."/>
            <person name="Teixeira S.M."/>
            <person name="Maciel T.E."/>
            <person name="de Oliveira Mendes T.A."/>
            <person name="Urmenyi T.P."/>
            <person name="de Souza W."/>
            <person name="Schenkman S."/>
            <person name="de Vasconcelos A.T."/>
        </authorList>
    </citation>
    <scope>NUCLEOTIDE SEQUENCE [LARGE SCALE GENOMIC DNA]</scope>
</reference>
<dbReference type="GO" id="GO:0005737">
    <property type="term" value="C:cytoplasm"/>
    <property type="evidence" value="ECO:0007669"/>
    <property type="project" value="TreeGrafter"/>
</dbReference>
<dbReference type="InterPro" id="IPR008271">
    <property type="entry name" value="Ser/Thr_kinase_AS"/>
</dbReference>
<dbReference type="EMBL" id="ATMH01004311">
    <property type="protein sequence ID" value="EPY29949.1"/>
    <property type="molecule type" value="Genomic_DNA"/>
</dbReference>
<organism evidence="3 4">
    <name type="scientific">Strigomonas culicis</name>
    <dbReference type="NCBI Taxonomy" id="28005"/>
    <lineage>
        <taxon>Eukaryota</taxon>
        <taxon>Discoba</taxon>
        <taxon>Euglenozoa</taxon>
        <taxon>Kinetoplastea</taxon>
        <taxon>Metakinetoplastina</taxon>
        <taxon>Trypanosomatida</taxon>
        <taxon>Trypanosomatidae</taxon>
        <taxon>Strigomonadinae</taxon>
        <taxon>Strigomonas</taxon>
    </lineage>
</organism>
<comment type="caution">
    <text evidence="3">The sequence shown here is derived from an EMBL/GenBank/DDBJ whole genome shotgun (WGS) entry which is preliminary data.</text>
</comment>
<dbReference type="GO" id="GO:0004674">
    <property type="term" value="F:protein serine/threonine kinase activity"/>
    <property type="evidence" value="ECO:0007669"/>
    <property type="project" value="TreeGrafter"/>
</dbReference>
<evidence type="ECO:0000259" key="2">
    <source>
        <dbReference type="PROSITE" id="PS50011"/>
    </source>
</evidence>
<evidence type="ECO:0000313" key="3">
    <source>
        <dbReference type="EMBL" id="EPY29949.1"/>
    </source>
</evidence>
<dbReference type="Pfam" id="PF00069">
    <property type="entry name" value="Pkinase"/>
    <property type="match status" value="1"/>
</dbReference>
<dbReference type="PANTHER" id="PTHR24361">
    <property type="entry name" value="MITOGEN-ACTIVATED KINASE KINASE KINASE"/>
    <property type="match status" value="1"/>
</dbReference>
<proteinExistence type="predicted"/>
<dbReference type="PROSITE" id="PS50011">
    <property type="entry name" value="PROTEIN_KINASE_DOM"/>
    <property type="match status" value="1"/>
</dbReference>
<keyword evidence="3" id="KW-0808">Transferase</keyword>
<dbReference type="PROSITE" id="PS00108">
    <property type="entry name" value="PROTEIN_KINASE_ST"/>
    <property type="match status" value="1"/>
</dbReference>
<dbReference type="SUPFAM" id="SSF56112">
    <property type="entry name" value="Protein kinase-like (PK-like)"/>
    <property type="match status" value="1"/>
</dbReference>
<dbReference type="GO" id="GO:0005524">
    <property type="term" value="F:ATP binding"/>
    <property type="evidence" value="ECO:0007669"/>
    <property type="project" value="InterPro"/>
</dbReference>
<evidence type="ECO:0000256" key="1">
    <source>
        <dbReference type="SAM" id="Phobius"/>
    </source>
</evidence>
<dbReference type="OrthoDB" id="4062651at2759"/>
<keyword evidence="4" id="KW-1185">Reference proteome</keyword>
<dbReference type="InterPro" id="IPR053235">
    <property type="entry name" value="Ser_Thr_kinase"/>
</dbReference>
<feature type="transmembrane region" description="Helical" evidence="1">
    <location>
        <begin position="12"/>
        <end position="35"/>
    </location>
</feature>
<feature type="domain" description="Protein kinase" evidence="2">
    <location>
        <begin position="539"/>
        <end position="815"/>
    </location>
</feature>
<dbReference type="Gene3D" id="1.10.510.10">
    <property type="entry name" value="Transferase(Phosphotransferase) domain 1"/>
    <property type="match status" value="1"/>
</dbReference>
<dbReference type="Proteomes" id="UP000015354">
    <property type="component" value="Unassembled WGS sequence"/>
</dbReference>
<evidence type="ECO:0000313" key="4">
    <source>
        <dbReference type="Proteomes" id="UP000015354"/>
    </source>
</evidence>
<dbReference type="SMART" id="SM00220">
    <property type="entry name" value="S_TKc"/>
    <property type="match status" value="1"/>
</dbReference>
<keyword evidence="3" id="KW-0418">Kinase</keyword>
<accession>S9UMI1</accession>
<dbReference type="InterPro" id="IPR000719">
    <property type="entry name" value="Prot_kinase_dom"/>
</dbReference>
<keyword evidence="1" id="KW-0472">Membrane</keyword>
<keyword evidence="1" id="KW-1133">Transmembrane helix</keyword>
<sequence length="875" mass="98700">MFWIMWKRPELWIAVLNTIVCTTGFGGFLILFYTLNRRRAVAVSFATQLSANLSKDYYVDSVEKCSFHSQKEKDLFFFIQPRENAPLRTLCIKSSLINRQVVLIGITNVHSLQICSWNLCARVVTEIGWEQAIGKSLDAVMDSRSVALVRNLFNDIKRNPRQQKRLLLNSISKGSVAIKATATIAHVDGIPVGMIVGTVLEEEERAMISYLSRVGISALERKLDDLKVCDPMLRKLALDNSWDALKERTTQAVRSWRLSKIEELSEPLLDPHLEMKVTIHFDSKLTSQFQCDVIFIQLMLRKLLRLIRDPSYESTVNFSFNNYQNASQNCEMLQITVTVAPPSYFCLDSSFEVEEMISGVGHIYTMSSSELQILVPISPSSLAGATETNRATDARKAPLVCTFVIYEPDPVYLAHVRNFCANYQHRHFEVASLETLVNMLDSLREDVSAVILSPAVEDTFELMVRECLKRNVFVVATRQRGKTNDYFNCAYDGPPTEVVDISYILHKPITEESWTQFLDHLREVKKRQRMLQLPGIQECKLIRRVGSTNHSRVDLVRDVLTGGVMARKTVYITAGRPLTSLTTEVEIMSRLRAHWGILRYIGSYTPNPREFCMFLQYCKGGTLGTYARRRPQKCLTVAELRPYASQLLYAMEFIHGNGVAHRDIKPANILLQDVQHLKVGDFGSATEQPQLAGHIAGGTLQFMAPERLIEMNTEEFSTPGDSMEKLYAEDIWSVGLTLLELLGAYPIALKGLTELNSFMQVYIELRNAGDELGFSIPSVPGDAIADLAHDFVRCMLQMNPKKRPSAATLVKHPFVDGVTWDIAEFDGITAPAGTSHLSMDTPRRRDEYVGLGENSYSFTAASGAEIDSDYEDFHI</sequence>